<evidence type="ECO:0000256" key="2">
    <source>
        <dbReference type="ARBA" id="ARBA00022723"/>
    </source>
</evidence>
<dbReference type="InterPro" id="IPR002073">
    <property type="entry name" value="PDEase_catalytic_dom"/>
</dbReference>
<dbReference type="SUPFAM" id="SSF55781">
    <property type="entry name" value="GAF domain-like"/>
    <property type="match status" value="4"/>
</dbReference>
<feature type="region of interest" description="Disordered" evidence="7">
    <location>
        <begin position="1"/>
        <end position="27"/>
    </location>
</feature>
<dbReference type="InterPro" id="IPR003018">
    <property type="entry name" value="GAF"/>
</dbReference>
<evidence type="ECO:0000259" key="8">
    <source>
        <dbReference type="PROSITE" id="PS51845"/>
    </source>
</evidence>
<gene>
    <name evidence="9" type="ORF">TRFO_12092</name>
</gene>
<dbReference type="InterPro" id="IPR003607">
    <property type="entry name" value="HD/PDEase_dom"/>
</dbReference>
<feature type="binding site" evidence="6">
    <location>
        <position position="966"/>
    </location>
    <ligand>
        <name>Zn(2+)</name>
        <dbReference type="ChEBI" id="CHEBI:29105"/>
        <label>1</label>
    </ligand>
</feature>
<dbReference type="Gene3D" id="1.10.1300.10">
    <property type="entry name" value="3'5'-cyclic nucleotide phosphodiesterase, catalytic domain"/>
    <property type="match status" value="1"/>
</dbReference>
<feature type="active site" description="Proton donor" evidence="4">
    <location>
        <position position="814"/>
    </location>
</feature>
<sequence>MLHPKSTINNGAINYHSSNSSSDKRSLYGTGTMSRLGPLQKPPHECFDDIISEFQKDPLNVAVETVLSKSMNAPFVCLWVDIPIRNCLYSPTNKVFTSNEEGIIGFIFQSATIVCSNPMSAHPNYSEKCDSQLIPANSSVLLFPLTARDKTVQAIVQLARTPPQPPFDQKDVSTAKILFKKFRLFSSYLFSPRSAMKTALDLVELSTFPAIVRTLTDSLQNHFRCRKAEIWLHNPNKTQFFRFEPDREVPIQLEPVKSGIAGYCLQKCCSVIERSVRHHESYNEVSDGYHDEPILAQPYFDSENRIWTVVLRGRANPRYFRASDASELRAIIPFVIKSMCASMSPPQFEAQLDDFEQRLTALLEVAEILSGVLDIDVLIPTIMERACSLLNAERCSLFLVDPGKQQLVSRFQGGLDRSIRIPIGRGIVGHTATTGAIINIPDAYLDDRFDKTVDIKTGYRTKSILCVPIFNNRGEIAGVTEMINKIDERPFNDDDVKMLMAFNVFCGISLDNAKLYNASLDLTRQLRTFVGLSAALGHTDTIRNVLYQILENVSQIVNATRATLFLYDTSDRSFTLLINVGERVTHDDVFAQETIAGRTVRMFVGDQINSVVHQTTRNQATQEYEEIMGIENIHDDQGNNPNAFRGRITNFIERDAKLEEADVSKATEDVICDIPLFSSDQTPLGIIELESNSKILTEDIKLLDCFAVFAAVSIERSQLMDLATLGQSEMELKQWISDEERALIGQIPTKLLINDPKIYTVDFDAQAWDGAGHIKVLFSIFSRFELAKEFKITNEKLFKFITEIRDTYNKVPYHNWRHAVDVTQFVIYQLIWSGYDKVFSKFELFALIVASICHDANHDGFSNVYNVKAETPLGILFKNQSVMETHHCQTSIGVISKEECNIFSIFNPQEYSQMWTTIIKLILATDMARHFDLLKKFNQLYDDNELSLEDPEHRTLLMQMILKCGDISNVARPFELADKWCDVLCEEFFRQGDLEMANGMEYTSPLNDRSHLDKPKSQIGFYTFVCLPLFQATAKAVPKLEVNVKQVESNLAIWKARTEGQAKAS</sequence>
<dbReference type="VEuPathDB" id="TrichDB:TRFO_12092"/>
<proteinExistence type="predicted"/>
<feature type="binding site" evidence="5">
    <location>
        <position position="855"/>
    </location>
    <ligand>
        <name>AMP</name>
        <dbReference type="ChEBI" id="CHEBI:456215"/>
    </ligand>
</feature>
<evidence type="ECO:0000256" key="1">
    <source>
        <dbReference type="ARBA" id="ARBA00022535"/>
    </source>
</evidence>
<feature type="binding site" evidence="6">
    <location>
        <position position="854"/>
    </location>
    <ligand>
        <name>Zn(2+)</name>
        <dbReference type="ChEBI" id="CHEBI:29105"/>
        <label>1</label>
    </ligand>
</feature>
<accession>A0A1J4J0G1</accession>
<evidence type="ECO:0000256" key="7">
    <source>
        <dbReference type="SAM" id="MobiDB-lite"/>
    </source>
</evidence>
<feature type="binding site" evidence="6">
    <location>
        <position position="818"/>
    </location>
    <ligand>
        <name>Zn(2+)</name>
        <dbReference type="ChEBI" id="CHEBI:29105"/>
        <label>1</label>
    </ligand>
</feature>
<evidence type="ECO:0000256" key="4">
    <source>
        <dbReference type="PIRSR" id="PIRSR623088-1"/>
    </source>
</evidence>
<feature type="binding site" evidence="5">
    <location>
        <begin position="814"/>
        <end position="818"/>
    </location>
    <ligand>
        <name>AMP</name>
        <dbReference type="ChEBI" id="CHEBI:456215"/>
    </ligand>
</feature>
<dbReference type="GO" id="GO:0007165">
    <property type="term" value="P:signal transduction"/>
    <property type="evidence" value="ECO:0007669"/>
    <property type="project" value="InterPro"/>
</dbReference>
<evidence type="ECO:0000256" key="3">
    <source>
        <dbReference type="ARBA" id="ARBA00022801"/>
    </source>
</evidence>
<reference evidence="9" key="1">
    <citation type="submission" date="2016-10" db="EMBL/GenBank/DDBJ databases">
        <authorList>
            <person name="Benchimol M."/>
            <person name="Almeida L.G."/>
            <person name="Vasconcelos A.T."/>
            <person name="Perreira-Neves A."/>
            <person name="Rosa I.A."/>
            <person name="Tasca T."/>
            <person name="Bogo M.R."/>
            <person name="de Souza W."/>
        </authorList>
    </citation>
    <scope>NUCLEOTIDE SEQUENCE [LARGE SCALE GENOMIC DNA]</scope>
    <source>
        <strain evidence="9">K</strain>
    </source>
</reference>
<evidence type="ECO:0000256" key="5">
    <source>
        <dbReference type="PIRSR" id="PIRSR623088-2"/>
    </source>
</evidence>
<dbReference type="SMART" id="SM00065">
    <property type="entry name" value="GAF"/>
    <property type="match status" value="2"/>
</dbReference>
<feature type="binding site" evidence="6">
    <location>
        <position position="855"/>
    </location>
    <ligand>
        <name>Zn(2+)</name>
        <dbReference type="ChEBI" id="CHEBI:29105"/>
        <label>1</label>
    </ligand>
</feature>
<feature type="binding site" evidence="6">
    <location>
        <position position="855"/>
    </location>
    <ligand>
        <name>Zn(2+)</name>
        <dbReference type="ChEBI" id="CHEBI:29105"/>
        <label>2</label>
    </ligand>
</feature>
<keyword evidence="3" id="KW-0378">Hydrolase</keyword>
<dbReference type="SMART" id="SM00471">
    <property type="entry name" value="HDc"/>
    <property type="match status" value="1"/>
</dbReference>
<dbReference type="EMBL" id="MLAK01001437">
    <property type="protein sequence ID" value="OHS93072.1"/>
    <property type="molecule type" value="Genomic_DNA"/>
</dbReference>
<dbReference type="Proteomes" id="UP000179807">
    <property type="component" value="Unassembled WGS sequence"/>
</dbReference>
<comment type="caution">
    <text evidence="9">The sequence shown here is derived from an EMBL/GenBank/DDBJ whole genome shotgun (WGS) entry which is preliminary data.</text>
</comment>
<organism evidence="9 10">
    <name type="scientific">Tritrichomonas foetus</name>
    <dbReference type="NCBI Taxonomy" id="1144522"/>
    <lineage>
        <taxon>Eukaryota</taxon>
        <taxon>Metamonada</taxon>
        <taxon>Parabasalia</taxon>
        <taxon>Tritrichomonadida</taxon>
        <taxon>Tritrichomonadidae</taxon>
        <taxon>Tritrichomonas</taxon>
    </lineage>
</organism>
<dbReference type="GO" id="GO:0004114">
    <property type="term" value="F:3',5'-cyclic-nucleotide phosphodiesterase activity"/>
    <property type="evidence" value="ECO:0007669"/>
    <property type="project" value="InterPro"/>
</dbReference>
<dbReference type="GeneID" id="94831125"/>
<dbReference type="RefSeq" id="XP_068346209.1">
    <property type="nucleotide sequence ID" value="XM_068496421.1"/>
</dbReference>
<evidence type="ECO:0000313" key="9">
    <source>
        <dbReference type="EMBL" id="OHS93072.1"/>
    </source>
</evidence>
<feature type="compositionally biased region" description="Polar residues" evidence="7">
    <location>
        <begin position="1"/>
        <end position="21"/>
    </location>
</feature>
<dbReference type="InterPro" id="IPR036971">
    <property type="entry name" value="PDEase_catalytic_dom_sf"/>
</dbReference>
<dbReference type="GO" id="GO:0046872">
    <property type="term" value="F:metal ion binding"/>
    <property type="evidence" value="ECO:0007669"/>
    <property type="project" value="UniProtKB-KW"/>
</dbReference>
<name>A0A1J4J0G1_9EUKA</name>
<feature type="binding site" evidence="5">
    <location>
        <position position="966"/>
    </location>
    <ligand>
        <name>AMP</name>
        <dbReference type="ChEBI" id="CHEBI:456215"/>
    </ligand>
</feature>
<dbReference type="AlphaFoldDB" id="A0A1J4J0G1"/>
<dbReference type="CDD" id="cd00077">
    <property type="entry name" value="HDc"/>
    <property type="match status" value="1"/>
</dbReference>
<dbReference type="PRINTS" id="PR00387">
    <property type="entry name" value="PDIESTERASE1"/>
</dbReference>
<keyword evidence="1" id="KW-0140">cGMP</keyword>
<dbReference type="Gene3D" id="3.30.450.40">
    <property type="match status" value="4"/>
</dbReference>
<evidence type="ECO:0000256" key="6">
    <source>
        <dbReference type="PIRSR" id="PIRSR623088-3"/>
    </source>
</evidence>
<dbReference type="SUPFAM" id="SSF109604">
    <property type="entry name" value="HD-domain/PDEase-like"/>
    <property type="match status" value="1"/>
</dbReference>
<feature type="binding site" evidence="5">
    <location>
        <position position="1018"/>
    </location>
    <ligand>
        <name>AMP</name>
        <dbReference type="ChEBI" id="CHEBI:456215"/>
    </ligand>
</feature>
<protein>
    <submittedName>
        <fullName evidence="9">3'5'-cyclic nucleotide phosphodiesterase family protein</fullName>
    </submittedName>
</protein>
<dbReference type="InterPro" id="IPR029016">
    <property type="entry name" value="GAF-like_dom_sf"/>
</dbReference>
<dbReference type="InterPro" id="IPR023088">
    <property type="entry name" value="PDEase"/>
</dbReference>
<dbReference type="PANTHER" id="PTHR11347">
    <property type="entry name" value="CYCLIC NUCLEOTIDE PHOSPHODIESTERASE"/>
    <property type="match status" value="1"/>
</dbReference>
<feature type="domain" description="PDEase" evidence="8">
    <location>
        <begin position="737"/>
        <end position="1061"/>
    </location>
</feature>
<keyword evidence="10" id="KW-1185">Reference proteome</keyword>
<dbReference type="Pfam" id="PF01590">
    <property type="entry name" value="GAF"/>
    <property type="match status" value="1"/>
</dbReference>
<evidence type="ECO:0000313" key="10">
    <source>
        <dbReference type="Proteomes" id="UP000179807"/>
    </source>
</evidence>
<dbReference type="PROSITE" id="PS51845">
    <property type="entry name" value="PDEASE_I_2"/>
    <property type="match status" value="1"/>
</dbReference>
<keyword evidence="2 6" id="KW-0479">Metal-binding</keyword>
<dbReference type="OrthoDB" id="74705at2759"/>
<dbReference type="Pfam" id="PF00233">
    <property type="entry name" value="PDEase_I"/>
    <property type="match status" value="1"/>
</dbReference>